<evidence type="ECO:0000313" key="4">
    <source>
        <dbReference type="Proteomes" id="UP001549363"/>
    </source>
</evidence>
<gene>
    <name evidence="3" type="ORF">ABIA69_000789</name>
</gene>
<evidence type="ECO:0008006" key="5">
    <source>
        <dbReference type="Google" id="ProtNLM"/>
    </source>
</evidence>
<feature type="signal peptide" evidence="2">
    <location>
        <begin position="1"/>
        <end position="20"/>
    </location>
</feature>
<feature type="compositionally biased region" description="Acidic residues" evidence="1">
    <location>
        <begin position="24"/>
        <end position="38"/>
    </location>
</feature>
<reference evidence="3 4" key="1">
    <citation type="submission" date="2024-06" db="EMBL/GenBank/DDBJ databases">
        <title>Sorghum-associated microbial communities from plants grown in Nebraska, USA.</title>
        <authorList>
            <person name="Schachtman D."/>
        </authorList>
    </citation>
    <scope>NUCLEOTIDE SEQUENCE [LARGE SCALE GENOMIC DNA]</scope>
    <source>
        <strain evidence="3 4">736</strain>
    </source>
</reference>
<dbReference type="Proteomes" id="UP001549363">
    <property type="component" value="Unassembled WGS sequence"/>
</dbReference>
<evidence type="ECO:0000256" key="2">
    <source>
        <dbReference type="SAM" id="SignalP"/>
    </source>
</evidence>
<keyword evidence="4" id="KW-1185">Reference proteome</keyword>
<sequence>MKKIIMGTFTVILSSGLLFGCGTADDEQELDSTEEPSEQQENQNDNQNDHQNDDH</sequence>
<dbReference type="EMBL" id="JBEPSB010000002">
    <property type="protein sequence ID" value="MET4559646.1"/>
    <property type="molecule type" value="Genomic_DNA"/>
</dbReference>
<dbReference type="RefSeq" id="WP_354470982.1">
    <property type="nucleotide sequence ID" value="NZ_JBEPSB010000002.1"/>
</dbReference>
<feature type="region of interest" description="Disordered" evidence="1">
    <location>
        <begin position="21"/>
        <end position="55"/>
    </location>
</feature>
<proteinExistence type="predicted"/>
<accession>A0ABV2PFC4</accession>
<keyword evidence="2" id="KW-0732">Signal</keyword>
<feature type="chain" id="PRO_5046593183" description="Lipoprotein" evidence="2">
    <location>
        <begin position="21"/>
        <end position="55"/>
    </location>
</feature>
<name>A0ABV2PFC4_9BACI</name>
<organism evidence="3 4">
    <name type="scientific">Lysinibacillus parviboronicapiens</name>
    <dbReference type="NCBI Taxonomy" id="436516"/>
    <lineage>
        <taxon>Bacteria</taxon>
        <taxon>Bacillati</taxon>
        <taxon>Bacillota</taxon>
        <taxon>Bacilli</taxon>
        <taxon>Bacillales</taxon>
        <taxon>Bacillaceae</taxon>
        <taxon>Lysinibacillus</taxon>
    </lineage>
</organism>
<protein>
    <recommendedName>
        <fullName evidence="5">Lipoprotein</fullName>
    </recommendedName>
</protein>
<evidence type="ECO:0000313" key="3">
    <source>
        <dbReference type="EMBL" id="MET4559646.1"/>
    </source>
</evidence>
<evidence type="ECO:0000256" key="1">
    <source>
        <dbReference type="SAM" id="MobiDB-lite"/>
    </source>
</evidence>
<dbReference type="PROSITE" id="PS51257">
    <property type="entry name" value="PROKAR_LIPOPROTEIN"/>
    <property type="match status" value="1"/>
</dbReference>
<comment type="caution">
    <text evidence="3">The sequence shown here is derived from an EMBL/GenBank/DDBJ whole genome shotgun (WGS) entry which is preliminary data.</text>
</comment>